<dbReference type="EMBL" id="KV441551">
    <property type="protein sequence ID" value="OAG07621.1"/>
    <property type="molecule type" value="Genomic_DNA"/>
</dbReference>
<organism evidence="1 2">
    <name type="scientific">Paraphaeosphaeria sporulosa</name>
    <dbReference type="NCBI Taxonomy" id="1460663"/>
    <lineage>
        <taxon>Eukaryota</taxon>
        <taxon>Fungi</taxon>
        <taxon>Dikarya</taxon>
        <taxon>Ascomycota</taxon>
        <taxon>Pezizomycotina</taxon>
        <taxon>Dothideomycetes</taxon>
        <taxon>Pleosporomycetidae</taxon>
        <taxon>Pleosporales</taxon>
        <taxon>Massarineae</taxon>
        <taxon>Didymosphaeriaceae</taxon>
        <taxon>Paraphaeosphaeria</taxon>
    </lineage>
</organism>
<accession>A0A177CK46</accession>
<dbReference type="Proteomes" id="UP000077069">
    <property type="component" value="Unassembled WGS sequence"/>
</dbReference>
<evidence type="ECO:0000313" key="2">
    <source>
        <dbReference type="Proteomes" id="UP000077069"/>
    </source>
</evidence>
<dbReference type="InParanoid" id="A0A177CK46"/>
<gene>
    <name evidence="1" type="ORF">CC84DRAFT_702916</name>
</gene>
<proteinExistence type="predicted"/>
<dbReference type="GeneID" id="28770591"/>
<keyword evidence="2" id="KW-1185">Reference proteome</keyword>
<reference evidence="1 2" key="1">
    <citation type="submission" date="2016-05" db="EMBL/GenBank/DDBJ databases">
        <title>Comparative analysis of secretome profiles of manganese(II)-oxidizing ascomycete fungi.</title>
        <authorList>
            <consortium name="DOE Joint Genome Institute"/>
            <person name="Zeiner C.A."/>
            <person name="Purvine S.O."/>
            <person name="Zink E.M."/>
            <person name="Wu S."/>
            <person name="Pasa-Tolic L."/>
            <person name="Chaput D.L."/>
            <person name="Haridas S."/>
            <person name="Grigoriev I.V."/>
            <person name="Santelli C.M."/>
            <person name="Hansel C.M."/>
        </authorList>
    </citation>
    <scope>NUCLEOTIDE SEQUENCE [LARGE SCALE GENOMIC DNA]</scope>
    <source>
        <strain evidence="1 2">AP3s5-JAC2a</strain>
    </source>
</reference>
<dbReference type="AlphaFoldDB" id="A0A177CK46"/>
<protein>
    <submittedName>
        <fullName evidence="1">Uncharacterized protein</fullName>
    </submittedName>
</protein>
<dbReference type="RefSeq" id="XP_018037986.1">
    <property type="nucleotide sequence ID" value="XM_018187105.1"/>
</dbReference>
<name>A0A177CK46_9PLEO</name>
<evidence type="ECO:0000313" key="1">
    <source>
        <dbReference type="EMBL" id="OAG07621.1"/>
    </source>
</evidence>
<sequence length="105" mass="11975">MDGWAGFWVGNADRWGDWGRVFARLTCRLMGGGECKSRVCLGTLEYTHRQQYRGAEQKKAVHCQEHGIRIAGFKYTQFTASRYGITENVGHEVFHSYIESSSQLP</sequence>